<sequence length="269" mass="28607">MERPNQGWLGLDLTDCMAWQLDIVSGRKPGAPASHSILHGVRCRGQRQPNAPIPVLSEGMNHPVSTPSRHLPPPSLPGPCIGRPRPLSTSGGCGSVTDSRAGIPRLGLYGAPLRSSSPRYHTHCALLPTVGQFGSRARSRHPSCCDRQLTPSPCLSTPPSSGLAHPSARPIRSASTTTLFRRSIPPVAGMGWDAHKDGGGWARPRSHGNGQSQTHTDDMATCDGPLGLLFWGAGDECSISVRTAPWSLVRCIPSAHARAHSVRRVPSPR</sequence>
<proteinExistence type="predicted"/>
<accession>A0ACC4DJ41</accession>
<protein>
    <submittedName>
        <fullName evidence="1">Uncharacterized protein</fullName>
    </submittedName>
</protein>
<keyword evidence="2" id="KW-1185">Reference proteome</keyword>
<reference evidence="1" key="1">
    <citation type="submission" date="2024-12" db="EMBL/GenBank/DDBJ databases">
        <title>Comparative genomics and development of molecular markers within Purpureocillium lilacinum and among Purpureocillium species.</title>
        <authorList>
            <person name="Yeh Z.-Y."/>
            <person name="Ni N.-T."/>
            <person name="Lo P.-H."/>
            <person name="Mushyakhwo K."/>
            <person name="Lin C.-F."/>
            <person name="Nai Y.-S."/>
        </authorList>
    </citation>
    <scope>NUCLEOTIDE SEQUENCE</scope>
    <source>
        <strain evidence="1">NCHU-NPUST-175</strain>
    </source>
</reference>
<dbReference type="Proteomes" id="UP001638806">
    <property type="component" value="Unassembled WGS sequence"/>
</dbReference>
<evidence type="ECO:0000313" key="1">
    <source>
        <dbReference type="EMBL" id="KAL3956301.1"/>
    </source>
</evidence>
<evidence type="ECO:0000313" key="2">
    <source>
        <dbReference type="Proteomes" id="UP001638806"/>
    </source>
</evidence>
<comment type="caution">
    <text evidence="1">The sequence shown here is derived from an EMBL/GenBank/DDBJ whole genome shotgun (WGS) entry which is preliminary data.</text>
</comment>
<dbReference type="EMBL" id="JBGNUJ010000008">
    <property type="protein sequence ID" value="KAL3956301.1"/>
    <property type="molecule type" value="Genomic_DNA"/>
</dbReference>
<name>A0ACC4DJ41_PURLI</name>
<organism evidence="1 2">
    <name type="scientific">Purpureocillium lilacinum</name>
    <name type="common">Paecilomyces lilacinus</name>
    <dbReference type="NCBI Taxonomy" id="33203"/>
    <lineage>
        <taxon>Eukaryota</taxon>
        <taxon>Fungi</taxon>
        <taxon>Dikarya</taxon>
        <taxon>Ascomycota</taxon>
        <taxon>Pezizomycotina</taxon>
        <taxon>Sordariomycetes</taxon>
        <taxon>Hypocreomycetidae</taxon>
        <taxon>Hypocreales</taxon>
        <taxon>Ophiocordycipitaceae</taxon>
        <taxon>Purpureocillium</taxon>
    </lineage>
</organism>
<gene>
    <name evidence="1" type="ORF">ACCO45_009147</name>
</gene>